<evidence type="ECO:0000313" key="1">
    <source>
        <dbReference type="EMBL" id="MBY0757394.1"/>
    </source>
</evidence>
<gene>
    <name evidence="1" type="ORF">K5V21_18375</name>
</gene>
<keyword evidence="2" id="KW-1185">Reference proteome</keyword>
<sequence length="151" mass="17765">MNIIEMKKICNKRNCVERVIYTHLVEEKNITDLLINFLNYCKVKNLNSLKSLDSDSFSIISTYAIYTEVLSKYVRRENVIYQNMKQILNMLDTSKDSIRDFINGTLEEEKLISNLNKFICFAGISDKFNAEFLKYCKDNITNLNYILEESK</sequence>
<name>A0ABS7L2T8_CLOSR</name>
<accession>A0ABS7L2T8</accession>
<organism evidence="1 2">
    <name type="scientific">Clostridium sardiniense</name>
    <name type="common">Clostridium absonum</name>
    <dbReference type="NCBI Taxonomy" id="29369"/>
    <lineage>
        <taxon>Bacteria</taxon>
        <taxon>Bacillati</taxon>
        <taxon>Bacillota</taxon>
        <taxon>Clostridia</taxon>
        <taxon>Eubacteriales</taxon>
        <taxon>Clostridiaceae</taxon>
        <taxon>Clostridium</taxon>
    </lineage>
</organism>
<dbReference type="RefSeq" id="WP_204596275.1">
    <property type="nucleotide sequence ID" value="NZ_JAFBDA010000026.1"/>
</dbReference>
<evidence type="ECO:0000313" key="2">
    <source>
        <dbReference type="Proteomes" id="UP001299068"/>
    </source>
</evidence>
<dbReference type="Proteomes" id="UP001299068">
    <property type="component" value="Unassembled WGS sequence"/>
</dbReference>
<protein>
    <submittedName>
        <fullName evidence="1">Uncharacterized protein</fullName>
    </submittedName>
</protein>
<dbReference type="EMBL" id="JAIKTU010000024">
    <property type="protein sequence ID" value="MBY0757394.1"/>
    <property type="molecule type" value="Genomic_DNA"/>
</dbReference>
<comment type="caution">
    <text evidence="1">The sequence shown here is derived from an EMBL/GenBank/DDBJ whole genome shotgun (WGS) entry which is preliminary data.</text>
</comment>
<reference evidence="1 2" key="1">
    <citation type="journal article" date="2021" name="Cell Host Microbe">
        <title>in vivo commensal control of Clostridioides difficile virulence.</title>
        <authorList>
            <person name="Girinathan B.P."/>
            <person name="Dibenedetto N."/>
            <person name="Worley J.N."/>
            <person name="Peltier J."/>
            <person name="Arrieta-Ortiz M.L."/>
            <person name="Rupa Christinal Immanuel S."/>
            <person name="Lavin R."/>
            <person name="Delaney M.L."/>
            <person name="Cummins C."/>
            <person name="Hoffmann M."/>
            <person name="Luo Y."/>
            <person name="Gonzalez-Escalona N."/>
            <person name="Allard M."/>
            <person name="Onderdonk A.B."/>
            <person name="Gerber G.K."/>
            <person name="Sonenshein A.L."/>
            <person name="Baliga N."/>
            <person name="Dupuy B."/>
            <person name="Bry L."/>
        </authorList>
    </citation>
    <scope>NUCLEOTIDE SEQUENCE [LARGE SCALE GENOMIC DNA]</scope>
    <source>
        <strain evidence="1 2">DSM 599</strain>
    </source>
</reference>
<proteinExistence type="predicted"/>